<dbReference type="EMBL" id="JRNE01000053">
    <property type="protein sequence ID" value="KGF16545.1"/>
    <property type="molecule type" value="Genomic_DNA"/>
</dbReference>
<proteinExistence type="predicted"/>
<evidence type="ECO:0000256" key="1">
    <source>
        <dbReference type="SAM" id="MobiDB-lite"/>
    </source>
</evidence>
<dbReference type="eggNOG" id="ENOG5031JJ8">
    <property type="taxonomic scope" value="Bacteria"/>
</dbReference>
<organism evidence="2 3">
    <name type="scientific">Corynebacterium freneyi DNF00450</name>
    <dbReference type="NCBI Taxonomy" id="1287475"/>
    <lineage>
        <taxon>Bacteria</taxon>
        <taxon>Bacillati</taxon>
        <taxon>Actinomycetota</taxon>
        <taxon>Actinomycetes</taxon>
        <taxon>Mycobacteriales</taxon>
        <taxon>Corynebacteriaceae</taxon>
        <taxon>Corynebacterium</taxon>
    </lineage>
</organism>
<sequence length="77" mass="8334">MGRPRGGGGPEVSGEAKLGISGRSAHPNPNRGAVMHCPYCGGEELWPDVETDYAWQCRECCRVFTVKLHGHIERGVA</sequence>
<evidence type="ECO:0000313" key="2">
    <source>
        <dbReference type="EMBL" id="KGF16545.1"/>
    </source>
</evidence>
<feature type="region of interest" description="Disordered" evidence="1">
    <location>
        <begin position="1"/>
        <end position="27"/>
    </location>
</feature>
<reference evidence="2 3" key="1">
    <citation type="submission" date="2014-07" db="EMBL/GenBank/DDBJ databases">
        <authorList>
            <person name="McCorrison J."/>
            <person name="Sanka R."/>
            <person name="Torralba M."/>
            <person name="Gillis M."/>
            <person name="Haft D.H."/>
            <person name="Methe B."/>
            <person name="Sutton G."/>
            <person name="Nelson K.E."/>
        </authorList>
    </citation>
    <scope>NUCLEOTIDE SEQUENCE [LARGE SCALE GENOMIC DNA]</scope>
    <source>
        <strain evidence="2 3">DNF00450</strain>
    </source>
</reference>
<feature type="compositionally biased region" description="Gly residues" evidence="1">
    <location>
        <begin position="1"/>
        <end position="11"/>
    </location>
</feature>
<accession>A0A095Y265</accession>
<gene>
    <name evidence="2" type="ORF">HMPREF1650_07350</name>
</gene>
<dbReference type="Proteomes" id="UP000029548">
    <property type="component" value="Unassembled WGS sequence"/>
</dbReference>
<protein>
    <submittedName>
        <fullName evidence="2">Uncharacterized protein</fullName>
    </submittedName>
</protein>
<dbReference type="AlphaFoldDB" id="A0A095Y265"/>
<evidence type="ECO:0000313" key="3">
    <source>
        <dbReference type="Proteomes" id="UP000029548"/>
    </source>
</evidence>
<comment type="caution">
    <text evidence="2">The sequence shown here is derived from an EMBL/GenBank/DDBJ whole genome shotgun (WGS) entry which is preliminary data.</text>
</comment>
<name>A0A095Y265_9CORY</name>